<gene>
    <name evidence="2" type="ORF">BC670_1046</name>
</gene>
<evidence type="ECO:0000313" key="3">
    <source>
        <dbReference type="Proteomes" id="UP000320773"/>
    </source>
</evidence>
<keyword evidence="1" id="KW-1133">Transmembrane helix</keyword>
<dbReference type="Proteomes" id="UP000320773">
    <property type="component" value="Unassembled WGS sequence"/>
</dbReference>
<comment type="caution">
    <text evidence="2">The sequence shown here is derived from an EMBL/GenBank/DDBJ whole genome shotgun (WGS) entry which is preliminary data.</text>
</comment>
<protein>
    <recommendedName>
        <fullName evidence="4">DUF3592 domain-containing protein</fullName>
    </recommendedName>
</protein>
<sequence>MTTLGYITILTLVFSIHTAYKIFIKISNKKYNYEDFLNYKKEYGEFINESIDYNSFLKMNQKKDNIVIKFIQLLFISLIVIAMNMLFVFLSHNFYWLKAYKSLSEKKYESVVVGYNIEVSYGSSFRSYSPRKILIYYPKVKFIDEAGKQIIKQGDLGTNDKNKNPIGEKLIITDKKENDFVNIIEVDWVFFIGTIFIGINSFFSSLISLYPSNLNLKQRIVKSFYFGILIFSINLACLMVLKFLQN</sequence>
<feature type="transmembrane region" description="Helical" evidence="1">
    <location>
        <begin position="188"/>
        <end position="211"/>
    </location>
</feature>
<dbReference type="EMBL" id="VFPJ01000001">
    <property type="protein sequence ID" value="TQM40174.1"/>
    <property type="molecule type" value="Genomic_DNA"/>
</dbReference>
<feature type="transmembrane region" description="Helical" evidence="1">
    <location>
        <begin position="6"/>
        <end position="24"/>
    </location>
</feature>
<accession>A0A543G2B9</accession>
<feature type="transmembrane region" description="Helical" evidence="1">
    <location>
        <begin position="223"/>
        <end position="244"/>
    </location>
</feature>
<evidence type="ECO:0000256" key="1">
    <source>
        <dbReference type="SAM" id="Phobius"/>
    </source>
</evidence>
<dbReference type="RefSeq" id="WP_089079731.1">
    <property type="nucleotide sequence ID" value="NZ_VFPJ01000001.1"/>
</dbReference>
<evidence type="ECO:0008006" key="4">
    <source>
        <dbReference type="Google" id="ProtNLM"/>
    </source>
</evidence>
<organism evidence="2 3">
    <name type="scientific">Flavobacterium branchiophilum</name>
    <dbReference type="NCBI Taxonomy" id="55197"/>
    <lineage>
        <taxon>Bacteria</taxon>
        <taxon>Pseudomonadati</taxon>
        <taxon>Bacteroidota</taxon>
        <taxon>Flavobacteriia</taxon>
        <taxon>Flavobacteriales</taxon>
        <taxon>Flavobacteriaceae</taxon>
        <taxon>Flavobacterium</taxon>
    </lineage>
</organism>
<dbReference type="AlphaFoldDB" id="A0A543G2B9"/>
<reference evidence="2 3" key="1">
    <citation type="submission" date="2019-06" db="EMBL/GenBank/DDBJ databases">
        <title>Genomic Encyclopedia of Archaeal and Bacterial Type Strains, Phase II (KMG-II): from individual species to whole genera.</title>
        <authorList>
            <person name="Goeker M."/>
        </authorList>
    </citation>
    <scope>NUCLEOTIDE SEQUENCE [LARGE SCALE GENOMIC DNA]</scope>
    <source>
        <strain evidence="2 3">DSM 24789</strain>
    </source>
</reference>
<feature type="transmembrane region" description="Helical" evidence="1">
    <location>
        <begin position="66"/>
        <end position="90"/>
    </location>
</feature>
<keyword evidence="1" id="KW-0812">Transmembrane</keyword>
<proteinExistence type="predicted"/>
<keyword evidence="1" id="KW-0472">Membrane</keyword>
<evidence type="ECO:0000313" key="2">
    <source>
        <dbReference type="EMBL" id="TQM40174.1"/>
    </source>
</evidence>
<name>A0A543G2B9_9FLAO</name>